<reference evidence="1" key="1">
    <citation type="submission" date="2014-07" db="EMBL/GenBank/DDBJ databases">
        <authorList>
            <person name="Hornung V.Bastian."/>
        </authorList>
    </citation>
    <scope>NUCLEOTIDE SEQUENCE</scope>
    <source>
        <strain evidence="1">PCE-S</strain>
    </source>
</reference>
<gene>
    <name evidence="1" type="ORF">DPCES_3814</name>
</gene>
<dbReference type="AlphaFoldDB" id="A0A098B5N6"/>
<dbReference type="EMBL" id="LK996017">
    <property type="protein sequence ID" value="CDX03700.1"/>
    <property type="molecule type" value="Genomic_DNA"/>
</dbReference>
<accession>A0A098B5N6</accession>
<proteinExistence type="predicted"/>
<dbReference type="RefSeq" id="WP_015943732.1">
    <property type="nucleotide sequence ID" value="NZ_LK996017.1"/>
</dbReference>
<name>A0A098B5N6_DESHA</name>
<evidence type="ECO:0000313" key="1">
    <source>
        <dbReference type="EMBL" id="CDX03700.1"/>
    </source>
</evidence>
<dbReference type="PATRIC" id="fig|49338.4.peg.4095"/>
<sequence length="94" mass="10667">MDNKAVSSNKPTHSMTTMTFTLNVQYGEETKAFTFQYEDFFKAVLAKSLEAFGIPEADSAKYILKYDGKPCFKSVRIYDFAEIVDNSTVTLELK</sequence>
<protein>
    <submittedName>
        <fullName evidence="1">Uncharacterized protein</fullName>
    </submittedName>
</protein>
<organism evidence="1">
    <name type="scientific">Desulfitobacterium hafniense</name>
    <name type="common">Desulfitobacterium frappieri</name>
    <dbReference type="NCBI Taxonomy" id="49338"/>
    <lineage>
        <taxon>Bacteria</taxon>
        <taxon>Bacillati</taxon>
        <taxon>Bacillota</taxon>
        <taxon>Clostridia</taxon>
        <taxon>Eubacteriales</taxon>
        <taxon>Desulfitobacteriaceae</taxon>
        <taxon>Desulfitobacterium</taxon>
    </lineage>
</organism>